<evidence type="ECO:0000313" key="3">
    <source>
        <dbReference type="Proteomes" id="UP000179251"/>
    </source>
</evidence>
<comment type="caution">
    <text evidence="2">The sequence shown here is derived from an EMBL/GenBank/DDBJ whole genome shotgun (WGS) entry which is preliminary data.</text>
</comment>
<keyword evidence="1" id="KW-0472">Membrane</keyword>
<organism evidence="2 3">
    <name type="scientific">Candidatus Giovannonibacteria bacterium RIFCSPHIGHO2_01_FULL_45_23</name>
    <dbReference type="NCBI Taxonomy" id="1798325"/>
    <lineage>
        <taxon>Bacteria</taxon>
        <taxon>Candidatus Giovannoniibacteriota</taxon>
    </lineage>
</organism>
<evidence type="ECO:0000313" key="2">
    <source>
        <dbReference type="EMBL" id="OGF62280.1"/>
    </source>
</evidence>
<protein>
    <submittedName>
        <fullName evidence="2">Uncharacterized protein</fullName>
    </submittedName>
</protein>
<gene>
    <name evidence="2" type="ORF">A2834_02775</name>
</gene>
<name>A0A1F5VG14_9BACT</name>
<dbReference type="EMBL" id="MFHD01000020">
    <property type="protein sequence ID" value="OGF62280.1"/>
    <property type="molecule type" value="Genomic_DNA"/>
</dbReference>
<feature type="transmembrane region" description="Helical" evidence="1">
    <location>
        <begin position="14"/>
        <end position="32"/>
    </location>
</feature>
<reference evidence="2 3" key="1">
    <citation type="journal article" date="2016" name="Nat. Commun.">
        <title>Thousands of microbial genomes shed light on interconnected biogeochemical processes in an aquifer system.</title>
        <authorList>
            <person name="Anantharaman K."/>
            <person name="Brown C.T."/>
            <person name="Hug L.A."/>
            <person name="Sharon I."/>
            <person name="Castelle C.J."/>
            <person name="Probst A.J."/>
            <person name="Thomas B.C."/>
            <person name="Singh A."/>
            <person name="Wilkins M.J."/>
            <person name="Karaoz U."/>
            <person name="Brodie E.L."/>
            <person name="Williams K.H."/>
            <person name="Hubbard S.S."/>
            <person name="Banfield J.F."/>
        </authorList>
    </citation>
    <scope>NUCLEOTIDE SEQUENCE [LARGE SCALE GENOMIC DNA]</scope>
</reference>
<dbReference type="AlphaFoldDB" id="A0A1F5VG14"/>
<dbReference type="STRING" id="1798325.A2834_02775"/>
<sequence>MEENTNKSLWQSKWLWIAVLALVLVVLLFGWWKGWEVVFARNTYQAVFLTNDQVYFGRLSNPKSAYPALKNIFYLQVAQPLQAGNPPAGGQVQLVKLGGELHGPKDEMRINRDHILFIEDLKPDSQVVKAIENFKQQQ</sequence>
<keyword evidence="1" id="KW-1133">Transmembrane helix</keyword>
<dbReference type="Proteomes" id="UP000179251">
    <property type="component" value="Unassembled WGS sequence"/>
</dbReference>
<keyword evidence="1" id="KW-0812">Transmembrane</keyword>
<accession>A0A1F5VG14</accession>
<evidence type="ECO:0000256" key="1">
    <source>
        <dbReference type="SAM" id="Phobius"/>
    </source>
</evidence>
<proteinExistence type="predicted"/>